<dbReference type="EMBL" id="BMIF01000001">
    <property type="protein sequence ID" value="GGA55785.1"/>
    <property type="molecule type" value="Genomic_DNA"/>
</dbReference>
<comment type="caution">
    <text evidence="1">The sequence shown here is derived from an EMBL/GenBank/DDBJ whole genome shotgun (WGS) entry which is preliminary data.</text>
</comment>
<dbReference type="AlphaFoldDB" id="A0A916RH55"/>
<protein>
    <recommendedName>
        <fullName evidence="3">Type II toxin-antitoxin system HicA family toxin</fullName>
    </recommendedName>
</protein>
<dbReference type="RefSeq" id="WP_244630197.1">
    <property type="nucleotide sequence ID" value="NZ_BMIF01000001.1"/>
</dbReference>
<proteinExistence type="predicted"/>
<organism evidence="1 2">
    <name type="scientific">Nitratireductor aestuarii</name>
    <dbReference type="NCBI Taxonomy" id="1735103"/>
    <lineage>
        <taxon>Bacteria</taxon>
        <taxon>Pseudomonadati</taxon>
        <taxon>Pseudomonadota</taxon>
        <taxon>Alphaproteobacteria</taxon>
        <taxon>Hyphomicrobiales</taxon>
        <taxon>Phyllobacteriaceae</taxon>
        <taxon>Nitratireductor</taxon>
    </lineage>
</organism>
<evidence type="ECO:0000313" key="2">
    <source>
        <dbReference type="Proteomes" id="UP000636264"/>
    </source>
</evidence>
<evidence type="ECO:0000313" key="1">
    <source>
        <dbReference type="EMBL" id="GGA55785.1"/>
    </source>
</evidence>
<dbReference type="Proteomes" id="UP000636264">
    <property type="component" value="Unassembled WGS sequence"/>
</dbReference>
<name>A0A916RH55_9HYPH</name>
<reference evidence="1" key="1">
    <citation type="journal article" date="2014" name="Int. J. Syst. Evol. Microbiol.">
        <title>Complete genome sequence of Corynebacterium casei LMG S-19264T (=DSM 44701T), isolated from a smear-ripened cheese.</title>
        <authorList>
            <consortium name="US DOE Joint Genome Institute (JGI-PGF)"/>
            <person name="Walter F."/>
            <person name="Albersmeier A."/>
            <person name="Kalinowski J."/>
            <person name="Ruckert C."/>
        </authorList>
    </citation>
    <scope>NUCLEOTIDE SEQUENCE</scope>
    <source>
        <strain evidence="1">CGMCC 1.15320</strain>
    </source>
</reference>
<reference evidence="1" key="2">
    <citation type="submission" date="2020-09" db="EMBL/GenBank/DDBJ databases">
        <authorList>
            <person name="Sun Q."/>
            <person name="Zhou Y."/>
        </authorList>
    </citation>
    <scope>NUCLEOTIDE SEQUENCE</scope>
    <source>
        <strain evidence="1">CGMCC 1.15320</strain>
    </source>
</reference>
<gene>
    <name evidence="1" type="ORF">GCM10011385_06760</name>
</gene>
<evidence type="ECO:0008006" key="3">
    <source>
        <dbReference type="Google" id="ProtNLM"/>
    </source>
</evidence>
<accession>A0A916RH55</accession>
<keyword evidence="2" id="KW-1185">Reference proteome</keyword>
<sequence length="89" mass="10106">MAGKVPLLEQMRRNPRADWTIDDIARLCTEHQIELETPSRGSHYKAISPHIAGHLTIPAARPIKTPYIRSLVMMIDVHLELRRQASLGD</sequence>